<dbReference type="PANTHER" id="PTHR11579">
    <property type="entry name" value="PROTEIN-L-ISOASPARTATE O-METHYLTRANSFERASE"/>
    <property type="match status" value="1"/>
</dbReference>
<evidence type="ECO:0000313" key="5">
    <source>
        <dbReference type="EMBL" id="RDH81486.1"/>
    </source>
</evidence>
<name>A0A370DBC9_9GAMM</name>
<dbReference type="GO" id="GO:0005737">
    <property type="term" value="C:cytoplasm"/>
    <property type="evidence" value="ECO:0007669"/>
    <property type="project" value="TreeGrafter"/>
</dbReference>
<dbReference type="PROSITE" id="PS01131">
    <property type="entry name" value="RRNA_A_DIMETH"/>
    <property type="match status" value="1"/>
</dbReference>
<dbReference type="Gene3D" id="3.40.50.150">
    <property type="entry name" value="Vaccinia Virus protein VP39"/>
    <property type="match status" value="1"/>
</dbReference>
<evidence type="ECO:0000256" key="2">
    <source>
        <dbReference type="ARBA" id="ARBA00013346"/>
    </source>
</evidence>
<protein>
    <recommendedName>
        <fullName evidence="2">Protein-L-isoaspartate O-methyltransferase</fullName>
    </recommendedName>
    <alternativeName>
        <fullName evidence="4">Protein L-isoaspartyl methyltransferase</fullName>
    </alternativeName>
</protein>
<keyword evidence="6" id="KW-1185">Reference proteome</keyword>
<evidence type="ECO:0000256" key="1">
    <source>
        <dbReference type="ARBA" id="ARBA00005369"/>
    </source>
</evidence>
<dbReference type="SUPFAM" id="SSF53335">
    <property type="entry name" value="S-adenosyl-L-methionine-dependent methyltransferases"/>
    <property type="match status" value="1"/>
</dbReference>
<dbReference type="CDD" id="cd02440">
    <property type="entry name" value="AdoMet_MTases"/>
    <property type="match status" value="1"/>
</dbReference>
<comment type="similarity">
    <text evidence="1">Belongs to the methyltransferase superfamily. L-isoaspartyl/D-aspartyl protein methyltransferase family.</text>
</comment>
<proteinExistence type="inferred from homology"/>
<reference evidence="5 6" key="1">
    <citation type="journal article" date="2018" name="ISME J.">
        <title>Endosymbiont genomes yield clues of tubeworm success.</title>
        <authorList>
            <person name="Li Y."/>
            <person name="Liles M.R."/>
            <person name="Halanych K.M."/>
        </authorList>
    </citation>
    <scope>NUCLEOTIDE SEQUENCE [LARGE SCALE GENOMIC DNA]</scope>
    <source>
        <strain evidence="5">A1464</strain>
    </source>
</reference>
<dbReference type="AlphaFoldDB" id="A0A370DBC9"/>
<dbReference type="GO" id="GO:0000179">
    <property type="term" value="F:rRNA (adenine-N6,N6-)-dimethyltransferase activity"/>
    <property type="evidence" value="ECO:0007669"/>
    <property type="project" value="InterPro"/>
</dbReference>
<sequence>MPSHLDQCRYNMVEQQVRPWDVLDDKVLSTLENIPRDQYVPAQYLNLAYADTAIPLNDTQKMMHPIIEGRILQLLDIQPEDDVLEIGTGSGYLTACLANLACHVETVEIDETLAKKAAQTLLEQGVFNISLSCTNGLDLPDVNNKYDIIVLTGAINEIPQSFKNALTDNGKMFVVDGVDPVMTAHIITRTGDNEWSDETIFETVLTPLVHGEQIPEFKF</sequence>
<evidence type="ECO:0000313" key="6">
    <source>
        <dbReference type="Proteomes" id="UP000254266"/>
    </source>
</evidence>
<dbReference type="InterPro" id="IPR029063">
    <property type="entry name" value="SAM-dependent_MTases_sf"/>
</dbReference>
<accession>A0A370DBC9</accession>
<dbReference type="InterPro" id="IPR020596">
    <property type="entry name" value="rRNA_Ade_Mease_Trfase_CS"/>
</dbReference>
<dbReference type="GO" id="GO:0004719">
    <property type="term" value="F:protein-L-isoaspartate (D-aspartate) O-methyltransferase activity"/>
    <property type="evidence" value="ECO:0007669"/>
    <property type="project" value="InterPro"/>
</dbReference>
<comment type="caution">
    <text evidence="5">The sequence shown here is derived from an EMBL/GenBank/DDBJ whole genome shotgun (WGS) entry which is preliminary data.</text>
</comment>
<dbReference type="EMBL" id="QFXC01000013">
    <property type="protein sequence ID" value="RDH81486.1"/>
    <property type="molecule type" value="Genomic_DNA"/>
</dbReference>
<dbReference type="Pfam" id="PF01135">
    <property type="entry name" value="PCMT"/>
    <property type="match status" value="1"/>
</dbReference>
<dbReference type="InterPro" id="IPR000682">
    <property type="entry name" value="PCMT"/>
</dbReference>
<evidence type="ECO:0000256" key="3">
    <source>
        <dbReference type="ARBA" id="ARBA00022691"/>
    </source>
</evidence>
<organism evidence="5 6">
    <name type="scientific">endosymbiont of Galathealinum brachiosum</name>
    <dbReference type="NCBI Taxonomy" id="2200906"/>
    <lineage>
        <taxon>Bacteria</taxon>
        <taxon>Pseudomonadati</taxon>
        <taxon>Pseudomonadota</taxon>
        <taxon>Gammaproteobacteria</taxon>
        <taxon>sulfur-oxidizing symbionts</taxon>
    </lineage>
</organism>
<dbReference type="PANTHER" id="PTHR11579:SF18">
    <property type="entry name" value="PROTEIN-L-ISOASPARTATE O-METHYLTRANSFERASE"/>
    <property type="match status" value="1"/>
</dbReference>
<dbReference type="Proteomes" id="UP000254266">
    <property type="component" value="Unassembled WGS sequence"/>
</dbReference>
<gene>
    <name evidence="5" type="ORF">DIZ80_15515</name>
</gene>
<evidence type="ECO:0000256" key="4">
    <source>
        <dbReference type="ARBA" id="ARBA00030757"/>
    </source>
</evidence>
<keyword evidence="3" id="KW-0949">S-adenosyl-L-methionine</keyword>